<dbReference type="Pfam" id="PF01314">
    <property type="entry name" value="AFOR_C"/>
    <property type="match status" value="1"/>
</dbReference>
<comment type="cofactor">
    <cofactor evidence="1">
        <name>[4Fe-4S] cluster</name>
        <dbReference type="ChEBI" id="CHEBI:49883"/>
    </cofactor>
</comment>
<evidence type="ECO:0000256" key="8">
    <source>
        <dbReference type="ARBA" id="ARBA00049934"/>
    </source>
</evidence>
<dbReference type="SUPFAM" id="SSF56228">
    <property type="entry name" value="Aldehyde ferredoxin oxidoreductase, N-terminal domain"/>
    <property type="match status" value="1"/>
</dbReference>
<dbReference type="InterPro" id="IPR001203">
    <property type="entry name" value="OxRdtase_Ald_Fedxn_C"/>
</dbReference>
<dbReference type="Proteomes" id="UP000185596">
    <property type="component" value="Unassembled WGS sequence"/>
</dbReference>
<dbReference type="Gene3D" id="3.60.9.10">
    <property type="entry name" value="Aldehyde ferredoxin oxidoreductase, N-terminal domain"/>
    <property type="match status" value="1"/>
</dbReference>
<keyword evidence="4" id="KW-0479">Metal-binding</keyword>
<dbReference type="InterPro" id="IPR013985">
    <property type="entry name" value="Ald_Fedxn_OxRdtase_dom3"/>
</dbReference>
<dbReference type="GO" id="GO:0016625">
    <property type="term" value="F:oxidoreductase activity, acting on the aldehyde or oxo group of donors, iron-sulfur protein as acceptor"/>
    <property type="evidence" value="ECO:0007669"/>
    <property type="project" value="InterPro"/>
</dbReference>
<evidence type="ECO:0000256" key="2">
    <source>
        <dbReference type="ARBA" id="ARBA00011032"/>
    </source>
</evidence>
<feature type="domain" description="Aldehyde ferredoxin oxidoreductase N-terminal" evidence="9">
    <location>
        <begin position="6"/>
        <end position="209"/>
    </location>
</feature>
<gene>
    <name evidence="10" type="ORF">BU204_26035</name>
</gene>
<dbReference type="InterPro" id="IPR013983">
    <property type="entry name" value="Ald_Fedxn_OxRdtase_N"/>
</dbReference>
<dbReference type="SMART" id="SM00790">
    <property type="entry name" value="AFOR_N"/>
    <property type="match status" value="1"/>
</dbReference>
<name>A0A1Q8CJS7_9PSEU</name>
<evidence type="ECO:0000256" key="1">
    <source>
        <dbReference type="ARBA" id="ARBA00001966"/>
    </source>
</evidence>
<evidence type="ECO:0000313" key="11">
    <source>
        <dbReference type="Proteomes" id="UP000185596"/>
    </source>
</evidence>
<dbReference type="GO" id="GO:0009055">
    <property type="term" value="F:electron transfer activity"/>
    <property type="evidence" value="ECO:0007669"/>
    <property type="project" value="InterPro"/>
</dbReference>
<dbReference type="Pfam" id="PF02730">
    <property type="entry name" value="AFOR_N"/>
    <property type="match status" value="1"/>
</dbReference>
<evidence type="ECO:0000256" key="6">
    <source>
        <dbReference type="ARBA" id="ARBA00023004"/>
    </source>
</evidence>
<comment type="caution">
    <text evidence="10">The sequence shown here is derived from an EMBL/GenBank/DDBJ whole genome shotgun (WGS) entry which is preliminary data.</text>
</comment>
<dbReference type="GO" id="GO:0046872">
    <property type="term" value="F:metal ion binding"/>
    <property type="evidence" value="ECO:0007669"/>
    <property type="project" value="UniProtKB-KW"/>
</dbReference>
<dbReference type="SUPFAM" id="SSF48310">
    <property type="entry name" value="Aldehyde ferredoxin oxidoreductase, C-terminal domains"/>
    <property type="match status" value="1"/>
</dbReference>
<dbReference type="InterPro" id="IPR013984">
    <property type="entry name" value="Ald_Fedxn_OxRdtase_dom2"/>
</dbReference>
<evidence type="ECO:0000313" key="10">
    <source>
        <dbReference type="EMBL" id="OLF14611.1"/>
    </source>
</evidence>
<keyword evidence="3" id="KW-0004">4Fe-4S</keyword>
<organism evidence="10 11">
    <name type="scientific">Actinophytocola xanthii</name>
    <dbReference type="NCBI Taxonomy" id="1912961"/>
    <lineage>
        <taxon>Bacteria</taxon>
        <taxon>Bacillati</taxon>
        <taxon>Actinomycetota</taxon>
        <taxon>Actinomycetes</taxon>
        <taxon>Pseudonocardiales</taxon>
        <taxon>Pseudonocardiaceae</taxon>
    </lineage>
</organism>
<dbReference type="Gene3D" id="1.10.599.10">
    <property type="entry name" value="Aldehyde Ferredoxin Oxidoreductase Protein, subunit A, domain 3"/>
    <property type="match status" value="1"/>
</dbReference>
<accession>A0A1Q8CJS7</accession>
<dbReference type="OrthoDB" id="9763894at2"/>
<dbReference type="InterPro" id="IPR036503">
    <property type="entry name" value="Ald_Fedxn_OxRdtase_N_sf"/>
</dbReference>
<protein>
    <submittedName>
        <fullName evidence="10">Aldehyde:ferredoxin oxidoreductase</fullName>
    </submittedName>
</protein>
<keyword evidence="6" id="KW-0408">Iron</keyword>
<dbReference type="InterPro" id="IPR036021">
    <property type="entry name" value="Tungsten_al_ferr_oxy-like_C"/>
</dbReference>
<dbReference type="PANTHER" id="PTHR30038:SF7">
    <property type="entry name" value="TUNGSTEN-CONTAINING GLYCERALDEHYDE-3-PHOSPHATE:FERREDOXIN OXIDOREDUCTASE"/>
    <property type="match status" value="1"/>
</dbReference>
<dbReference type="EMBL" id="MSIE01000052">
    <property type="protein sequence ID" value="OLF14611.1"/>
    <property type="molecule type" value="Genomic_DNA"/>
</dbReference>
<evidence type="ECO:0000256" key="5">
    <source>
        <dbReference type="ARBA" id="ARBA00023002"/>
    </source>
</evidence>
<comment type="similarity">
    <text evidence="2">Belongs to the AOR/FOR family.</text>
</comment>
<proteinExistence type="inferred from homology"/>
<dbReference type="Gene3D" id="1.10.569.10">
    <property type="entry name" value="Aldehyde Ferredoxin Oxidoreductase Protein, subunit A, domain 2"/>
    <property type="match status" value="1"/>
</dbReference>
<sequence>MAPGGFFGRALVVDVRGTRATGTPLELDDRVLRSYLGGVGLGTWLMHRLAPPRVDPLAPAAPLAFVFSALVGTPLTTSAKFAVVAKSPLTGLLTDALASSQFAISGKLTGHDAIVVRGRAEELSVLLVDGGEVRLEPAPELAGLPAAEAETAVKERFGRGWRTAAIGPAGERGVRFATISHDGRHAGRGGLGAVLGGKNIKAVLVRAAARVRVADQAGVLAAARDLRERSFGPATAKYRELGTLANLLAFNAVSTLPTRNFTAATFEGAPALAAEELHELRGVARNSCASCSIGCEHIYSRKGGGSQRMEYENVFALGPLCGVSDPDDVFAASARCDELGIDTISAGGTVAWAMECAERGLIDEPWLRFGDGSALLRALDAIGAREPGLGELLAHGSRRAAEAVGQGSIAFAPQVKGLELPGYEPRTLQAMALGLAVNARGADHNRSGAYEADLSGALDRLEGGVAHVAAAVDTEDRAAVMDSMILCKFLRGVFEDPFPEWARLLGLVTGWDLDGGELRVAARRIVRAKRAFNLREGATAADDTLPARMLETPLELGSGRSAALTADRLRSMVAGYYVARGLDEDGRVDPADLADLLLEA</sequence>
<evidence type="ECO:0000256" key="7">
    <source>
        <dbReference type="ARBA" id="ARBA00023014"/>
    </source>
</evidence>
<evidence type="ECO:0000259" key="9">
    <source>
        <dbReference type="SMART" id="SM00790"/>
    </source>
</evidence>
<dbReference type="InterPro" id="IPR051919">
    <property type="entry name" value="W-dependent_AOR"/>
</dbReference>
<dbReference type="AlphaFoldDB" id="A0A1Q8CJS7"/>
<dbReference type="GO" id="GO:0051539">
    <property type="term" value="F:4 iron, 4 sulfur cluster binding"/>
    <property type="evidence" value="ECO:0007669"/>
    <property type="project" value="UniProtKB-KW"/>
</dbReference>
<evidence type="ECO:0000256" key="4">
    <source>
        <dbReference type="ARBA" id="ARBA00022723"/>
    </source>
</evidence>
<comment type="cofactor">
    <cofactor evidence="8">
        <name>tungstopterin</name>
        <dbReference type="ChEBI" id="CHEBI:30402"/>
    </cofactor>
</comment>
<keyword evidence="7" id="KW-0411">Iron-sulfur</keyword>
<keyword evidence="11" id="KW-1185">Reference proteome</keyword>
<keyword evidence="5" id="KW-0560">Oxidoreductase</keyword>
<evidence type="ECO:0000256" key="3">
    <source>
        <dbReference type="ARBA" id="ARBA00022485"/>
    </source>
</evidence>
<dbReference type="STRING" id="1912961.BU204_26035"/>
<dbReference type="RefSeq" id="WP_075128389.1">
    <property type="nucleotide sequence ID" value="NZ_MSIE01000052.1"/>
</dbReference>
<reference evidence="10 11" key="1">
    <citation type="submission" date="2016-12" db="EMBL/GenBank/DDBJ databases">
        <title>The draft genome sequence of Actinophytocola sp. 11-183.</title>
        <authorList>
            <person name="Wang W."/>
            <person name="Yuan L."/>
        </authorList>
    </citation>
    <scope>NUCLEOTIDE SEQUENCE [LARGE SCALE GENOMIC DNA]</scope>
    <source>
        <strain evidence="10 11">11-183</strain>
    </source>
</reference>
<dbReference type="PANTHER" id="PTHR30038">
    <property type="entry name" value="ALDEHYDE FERREDOXIN OXIDOREDUCTASE"/>
    <property type="match status" value="1"/>
</dbReference>